<evidence type="ECO:0000313" key="2">
    <source>
        <dbReference type="Proteomes" id="UP000247459"/>
    </source>
</evidence>
<gene>
    <name evidence="1" type="primary">vanR1</name>
    <name evidence="1" type="ORF">PIL02S_06453</name>
</gene>
<evidence type="ECO:0000313" key="1">
    <source>
        <dbReference type="EMBL" id="PYY25651.1"/>
    </source>
</evidence>
<dbReference type="AlphaFoldDB" id="A0A2W0CPS2"/>
<accession>A0A2W0CPS2</accession>
<reference evidence="1 2" key="1">
    <citation type="submission" date="2018-01" db="EMBL/GenBank/DDBJ databases">
        <title>Genome sequence of the PGP bacterium Paenibacillus illinoisensis E3.</title>
        <authorList>
            <person name="Rolli E."/>
            <person name="Marasco R."/>
            <person name="Bessem C."/>
            <person name="Michoud G."/>
            <person name="Gaiarsa S."/>
            <person name="Borin S."/>
            <person name="Daffonchio D."/>
        </authorList>
    </citation>
    <scope>NUCLEOTIDE SEQUENCE [LARGE SCALE GENOMIC DNA]</scope>
    <source>
        <strain evidence="1 2">E3</strain>
    </source>
</reference>
<dbReference type="EMBL" id="PRLG01000034">
    <property type="protein sequence ID" value="PYY25651.1"/>
    <property type="molecule type" value="Genomic_DNA"/>
</dbReference>
<comment type="caution">
    <text evidence="1">The sequence shown here is derived from an EMBL/GenBank/DDBJ whole genome shotgun (WGS) entry which is preliminary data.</text>
</comment>
<proteinExistence type="predicted"/>
<protein>
    <submittedName>
        <fullName evidence="1">Regulatory protein VanR</fullName>
    </submittedName>
</protein>
<organism evidence="1 2">
    <name type="scientific">Paenibacillus illinoisensis</name>
    <dbReference type="NCBI Taxonomy" id="59845"/>
    <lineage>
        <taxon>Bacteria</taxon>
        <taxon>Bacillati</taxon>
        <taxon>Bacillota</taxon>
        <taxon>Bacilli</taxon>
        <taxon>Bacillales</taxon>
        <taxon>Paenibacillaceae</taxon>
        <taxon>Paenibacillus</taxon>
    </lineage>
</organism>
<sequence>MDIYNELVIDDEKEKRDAIEIHLRQAAFSFVSGDKINAQ</sequence>
<dbReference type="Proteomes" id="UP000247459">
    <property type="component" value="Unassembled WGS sequence"/>
</dbReference>
<name>A0A2W0CPS2_9BACL</name>